<feature type="compositionally biased region" description="Basic and acidic residues" evidence="20">
    <location>
        <begin position="15"/>
        <end position="27"/>
    </location>
</feature>
<dbReference type="EC" id="3.6.4.12" evidence="19"/>
<feature type="compositionally biased region" description="Low complexity" evidence="20">
    <location>
        <begin position="35"/>
        <end position="47"/>
    </location>
</feature>
<dbReference type="GO" id="GO:0016787">
    <property type="term" value="F:hydrolase activity"/>
    <property type="evidence" value="ECO:0007669"/>
    <property type="project" value="UniProtKB-KW"/>
</dbReference>
<feature type="domain" description="DNA2/NAM7 helicase helicase" evidence="22">
    <location>
        <begin position="1138"/>
        <end position="1203"/>
    </location>
</feature>
<dbReference type="InterPro" id="IPR047187">
    <property type="entry name" value="SF1_C_Upf1"/>
</dbReference>
<gene>
    <name evidence="24" type="primary">dna2</name>
    <name evidence="24" type="ORF">K7432_000969</name>
</gene>
<evidence type="ECO:0000256" key="13">
    <source>
        <dbReference type="ARBA" id="ARBA00023014"/>
    </source>
</evidence>
<dbReference type="InterPro" id="IPR014808">
    <property type="entry name" value="DNA_replication_fac_Dna2_N"/>
</dbReference>
<dbReference type="SUPFAM" id="SSF52540">
    <property type="entry name" value="P-loop containing nucleoside triphosphate hydrolases"/>
    <property type="match status" value="1"/>
</dbReference>
<evidence type="ECO:0000256" key="4">
    <source>
        <dbReference type="ARBA" id="ARBA00022705"/>
    </source>
</evidence>
<keyword evidence="19" id="KW-0158">Chromosome</keyword>
<dbReference type="EMBL" id="JASJQH010000019">
    <property type="protein sequence ID" value="KAK9768425.1"/>
    <property type="molecule type" value="Genomic_DNA"/>
</dbReference>
<keyword evidence="8 19" id="KW-0227">DNA damage</keyword>
<keyword evidence="14 19" id="KW-0238">DNA-binding</keyword>
<dbReference type="CDD" id="cd18041">
    <property type="entry name" value="DEXXQc_DNA2"/>
    <property type="match status" value="1"/>
</dbReference>
<dbReference type="Pfam" id="PF13086">
    <property type="entry name" value="AAA_11"/>
    <property type="match status" value="2"/>
</dbReference>
<dbReference type="InterPro" id="IPR041679">
    <property type="entry name" value="DNA2/NAM7-like_C"/>
</dbReference>
<evidence type="ECO:0000259" key="21">
    <source>
        <dbReference type="Pfam" id="PF08696"/>
    </source>
</evidence>
<evidence type="ECO:0000256" key="10">
    <source>
        <dbReference type="ARBA" id="ARBA00022806"/>
    </source>
</evidence>
<dbReference type="PANTHER" id="PTHR10887:SF433">
    <property type="entry name" value="DNA REPLICATION ATP-DEPENDENT HELICASE_NUCLEASE DNA2"/>
    <property type="match status" value="1"/>
</dbReference>
<keyword evidence="9 19" id="KW-0378">Hydrolase</keyword>
<keyword evidence="15 19" id="KW-0234">DNA repair</keyword>
<dbReference type="Gene3D" id="3.90.320.10">
    <property type="match status" value="1"/>
</dbReference>
<feature type="domain" description="DNA2/NAM7 helicase-like C-terminal" evidence="23">
    <location>
        <begin position="1214"/>
        <end position="1430"/>
    </location>
</feature>
<dbReference type="Pfam" id="PF13087">
    <property type="entry name" value="AAA_12"/>
    <property type="match status" value="1"/>
</dbReference>
<keyword evidence="12 19" id="KW-0408">Iron</keyword>
<keyword evidence="5 19" id="KW-0540">Nuclease</keyword>
<evidence type="ECO:0000256" key="5">
    <source>
        <dbReference type="ARBA" id="ARBA00022722"/>
    </source>
</evidence>
<evidence type="ECO:0000256" key="16">
    <source>
        <dbReference type="ARBA" id="ARBA00023242"/>
    </source>
</evidence>
<evidence type="ECO:0000256" key="6">
    <source>
        <dbReference type="ARBA" id="ARBA00022723"/>
    </source>
</evidence>
<organism evidence="24 25">
    <name type="scientific">Basidiobolus ranarum</name>
    <dbReference type="NCBI Taxonomy" id="34480"/>
    <lineage>
        <taxon>Eukaryota</taxon>
        <taxon>Fungi</taxon>
        <taxon>Fungi incertae sedis</taxon>
        <taxon>Zoopagomycota</taxon>
        <taxon>Entomophthoromycotina</taxon>
        <taxon>Basidiobolomycetes</taxon>
        <taxon>Basidiobolales</taxon>
        <taxon>Basidiobolaceae</taxon>
        <taxon>Basidiobolus</taxon>
    </lineage>
</organism>
<keyword evidence="11 19" id="KW-0067">ATP-binding</keyword>
<dbReference type="CDD" id="cd18808">
    <property type="entry name" value="SF1_C_Upf1"/>
    <property type="match status" value="1"/>
</dbReference>
<keyword evidence="13 19" id="KW-0411">Iron-sulfur</keyword>
<comment type="subcellular location">
    <subcellularLocation>
        <location evidence="19">Nucleus</location>
    </subcellularLocation>
    <subcellularLocation>
        <location evidence="19">Chromosome</location>
    </subcellularLocation>
</comment>
<feature type="region of interest" description="Disordered" evidence="20">
    <location>
        <begin position="193"/>
        <end position="235"/>
    </location>
</feature>
<dbReference type="InterPro" id="IPR026851">
    <property type="entry name" value="Dna2/JHS1_DEXXQ-box"/>
</dbReference>
<evidence type="ECO:0000256" key="3">
    <source>
        <dbReference type="ARBA" id="ARBA00022485"/>
    </source>
</evidence>
<evidence type="ECO:0000259" key="23">
    <source>
        <dbReference type="Pfam" id="PF13087"/>
    </source>
</evidence>
<reference evidence="24 25" key="1">
    <citation type="submission" date="2023-04" db="EMBL/GenBank/DDBJ databases">
        <title>Genome of Basidiobolus ranarum AG-B5.</title>
        <authorList>
            <person name="Stajich J.E."/>
            <person name="Carter-House D."/>
            <person name="Gryganskyi A."/>
        </authorList>
    </citation>
    <scope>NUCLEOTIDE SEQUENCE [LARGE SCALE GENOMIC DNA]</scope>
    <source>
        <strain evidence="24 25">AG-B5</strain>
    </source>
</reference>
<keyword evidence="24" id="KW-0255">Endonuclease</keyword>
<evidence type="ECO:0000256" key="14">
    <source>
        <dbReference type="ARBA" id="ARBA00023125"/>
    </source>
</evidence>
<dbReference type="InterPro" id="IPR041677">
    <property type="entry name" value="DNA2/NAM7_AAA_11"/>
</dbReference>
<evidence type="ECO:0000256" key="1">
    <source>
        <dbReference type="ARBA" id="ARBA00001966"/>
    </source>
</evidence>
<dbReference type="CDD" id="cd22318">
    <property type="entry name" value="DNA2_N-like"/>
    <property type="match status" value="1"/>
</dbReference>
<feature type="compositionally biased region" description="Polar residues" evidence="20">
    <location>
        <begin position="394"/>
        <end position="405"/>
    </location>
</feature>
<accession>A0ABR2X3U3</accession>
<evidence type="ECO:0000256" key="9">
    <source>
        <dbReference type="ARBA" id="ARBA00022801"/>
    </source>
</evidence>
<comment type="cofactor">
    <cofactor evidence="1">
        <name>[4Fe-4S] cluster</name>
        <dbReference type="ChEBI" id="CHEBI:49883"/>
    </cofactor>
</comment>
<feature type="compositionally biased region" description="Polar residues" evidence="20">
    <location>
        <begin position="53"/>
        <end position="62"/>
    </location>
</feature>
<dbReference type="GO" id="GO:0004519">
    <property type="term" value="F:endonuclease activity"/>
    <property type="evidence" value="ECO:0007669"/>
    <property type="project" value="UniProtKB-KW"/>
</dbReference>
<evidence type="ECO:0000256" key="18">
    <source>
        <dbReference type="ARBA" id="ARBA00047995"/>
    </source>
</evidence>
<keyword evidence="7 19" id="KW-0547">Nucleotide-binding</keyword>
<dbReference type="InterPro" id="IPR045055">
    <property type="entry name" value="DNA2/NAM7-like"/>
</dbReference>
<dbReference type="Proteomes" id="UP001479436">
    <property type="component" value="Unassembled WGS sequence"/>
</dbReference>
<evidence type="ECO:0000256" key="20">
    <source>
        <dbReference type="SAM" id="MobiDB-lite"/>
    </source>
</evidence>
<evidence type="ECO:0000259" key="22">
    <source>
        <dbReference type="Pfam" id="PF13086"/>
    </source>
</evidence>
<feature type="domain" description="DNA replication factor Dna2 N-terminal" evidence="21">
    <location>
        <begin position="448"/>
        <end position="652"/>
    </location>
</feature>
<evidence type="ECO:0000256" key="15">
    <source>
        <dbReference type="ARBA" id="ARBA00023204"/>
    </source>
</evidence>
<keyword evidence="4 19" id="KW-0235">DNA replication</keyword>
<protein>
    <recommendedName>
        <fullName evidence="19">DNA replication ATP-dependent helicase/nuclease</fullName>
        <ecNumber evidence="19">3.1.-.-</ecNumber>
        <ecNumber evidence="19">3.6.4.12</ecNumber>
    </recommendedName>
</protein>
<evidence type="ECO:0000256" key="19">
    <source>
        <dbReference type="RuleBase" id="RU367041"/>
    </source>
</evidence>
<feature type="region of interest" description="Disordered" evidence="20">
    <location>
        <begin position="1"/>
        <end position="113"/>
    </location>
</feature>
<feature type="compositionally biased region" description="Polar residues" evidence="20">
    <location>
        <begin position="260"/>
        <end position="271"/>
    </location>
</feature>
<dbReference type="GO" id="GO:0003678">
    <property type="term" value="F:DNA helicase activity"/>
    <property type="evidence" value="ECO:0007669"/>
    <property type="project" value="UniProtKB-EC"/>
</dbReference>
<feature type="region of interest" description="Disordered" evidence="20">
    <location>
        <begin position="378"/>
        <end position="406"/>
    </location>
</feature>
<feature type="compositionally biased region" description="Basic and acidic residues" evidence="20">
    <location>
        <begin position="86"/>
        <end position="98"/>
    </location>
</feature>
<sequence>MPRISQDKPKKKIGKKSEDTKEHHDIQKFFAKSDTSTLTSSNNSWNTEDSNKTNKFGHTENQLDLEIPPKIKKEKKHTTSLDSVDIEVKSESNVKEIQKTPPSSPKPVDSFKSPRSDVFWLTSPPAANLKKVVKQDQKSDVNIETEVSDLIKFLQSGVPKSKLKSQIKAHGSHFSEDLTSSKALKESDDLNLFEDELSQSPTRDRKNRRHTTAFRRSINYDMKRTSASVGRDGVKPKQEFMDFLTKLKSAFEQSKKSPGSDKSNGESSTKSPDFKYQARLASLQNSPTLLKSNSFPQVIKSDEHTSSISLSKTHSFNSFETPELSSPSIDAAVKKEPSSAIKLESPSPVVVDEFDDLDFDEGELEQVLCKYDSYNSTENSQSSSFIDSEDPAKISSTPASQNPTQIPGRVFNSKYERFLVLEVNYSSYLGGGSYKVDQQEKILRLFNENTGMERYLHLREDWWHTLVNVGDYVHIVGEFDEENRCYVDNENNLLILHPDCLISSTHLADSFVCLRKSVLQDRIRETGDTNSALIYGLLLHVLLQRVMSDNDFSTPKLLSEIQTLIIYAIEELYSVGETEETAMEHLKEMIPLIQEWASKYISSRPKPEGLVAQHRSVTGEKLNVSICKILDIEEHIWSPMYGLKGKIDVSVQMKKVDSNQNTSTLVAPFELKTGKSTKVLAHRAQTVLYTLLMSDRYDIDIASGLLYYMKAGEMISVPAVRDEIRGLLIGRNQMAPYLINRRKLPSMLESLHTCQRCYVLDSCLVYHKTVENGDATSSGLGALFDSKVGHITDRHTQFFDKWDKLISLEENDMHRFRKEIWCLLGVERERLGRCFSNMVLDRSSYKDEGQIGGATRYKYRFLRDATEEEIEGNPQKSLLNSQINVGDPVVISSEFGHYALAVGFVIELNPKSLTVSLDRQLRGIPARLQNFDKTKNQDFQGITEIGSKTQYSAKSKTFETVTSTKRPLNEASGILSEEQITYRIDKDELTAGMGLVRNNLVKLISLEGEDKRRLIVDLEPPVFVPVDTHIRETFGHELNLDQRKALEKAISARDYALILGMPGTGKTTTISYIVKALISMKKSVLLVSYTHTAVDNILLKLKHENVDMLRLGNRDKIHSEILEFTPDLSKLTSVKELENFYASKNVVATTCLGIGHNLFTKRRFDYCIVDEASQITLPVCIGPLRFANTFILVGDHYQLPPLVRNSEAKQDGLTISLFKLLSETHPESVVSLEHQYRMNKEIMTLSNALIYNYKLRCGTPNVATWTLEVPNEENLSELHNGKNDWNGESSCSKHCWLRKLIIPESKVLFVDTDEVPGPDSRPGELIQNDIEAQLIHHFVEALTVCGVPESAIGVISPYRSQLKIITHLLQLHSNIEIHTIDKYQGRDKDCILISLVRSNPAQNVGELLRDWRRINVAFTRARKKLIIFGSLSTLRGTHLFGEFLNLMETNNWIYHLPKDAHKHHSVNTPPIEELSQFNTPSKRRRLASVANAVLKKSNVLKDLIQEM</sequence>
<dbReference type="EC" id="3.1.-.-" evidence="19"/>
<keyword evidence="3 19" id="KW-0004">4Fe-4S</keyword>
<keyword evidence="25" id="KW-1185">Reference proteome</keyword>
<comment type="function">
    <text evidence="19">Key enzyme involved in DNA replication and DNA repair. Involved in Okazaki fragments processing by cleaving long flaps that escape FEN1: flaps that are longer than 27 nucleotides are coated by replication protein A complex (RPA), leading to recruit DNA2 which cleaves the flap until it is too short to bind RPA and becomes a substrate for FEN1. Also involved in 5'-end resection of DNA during double-strand break (DSB) repair by mediating the cleavage of 5'-ssDNA.</text>
</comment>
<dbReference type="Gene3D" id="3.40.50.300">
    <property type="entry name" value="P-loop containing nucleotide triphosphate hydrolases"/>
    <property type="match status" value="2"/>
</dbReference>
<name>A0ABR2X3U3_9FUNG</name>
<evidence type="ECO:0000256" key="2">
    <source>
        <dbReference type="ARBA" id="ARBA00007913"/>
    </source>
</evidence>
<evidence type="ECO:0000313" key="25">
    <source>
        <dbReference type="Proteomes" id="UP001479436"/>
    </source>
</evidence>
<comment type="caution">
    <text evidence="24">The sequence shown here is derived from an EMBL/GenBank/DDBJ whole genome shotgun (WGS) entry which is preliminary data.</text>
</comment>
<comment type="similarity">
    <text evidence="2 19">Belongs to the DNA2/NAM7 helicase family.</text>
</comment>
<feature type="region of interest" description="Disordered" evidence="20">
    <location>
        <begin position="251"/>
        <end position="278"/>
    </location>
</feature>
<keyword evidence="6 19" id="KW-0479">Metal-binding</keyword>
<proteinExistence type="inferred from homology"/>
<dbReference type="InterPro" id="IPR027417">
    <property type="entry name" value="P-loop_NTPase"/>
</dbReference>
<dbReference type="InterPro" id="IPR011604">
    <property type="entry name" value="PDDEXK-like_dom_sf"/>
</dbReference>
<comment type="catalytic activity">
    <reaction evidence="18 19">
        <text>ATP + H2O = ADP + phosphate + H(+)</text>
        <dbReference type="Rhea" id="RHEA:13065"/>
        <dbReference type="ChEBI" id="CHEBI:15377"/>
        <dbReference type="ChEBI" id="CHEBI:15378"/>
        <dbReference type="ChEBI" id="CHEBI:30616"/>
        <dbReference type="ChEBI" id="CHEBI:43474"/>
        <dbReference type="ChEBI" id="CHEBI:456216"/>
        <dbReference type="EC" id="3.6.4.12"/>
    </reaction>
</comment>
<evidence type="ECO:0000256" key="7">
    <source>
        <dbReference type="ARBA" id="ARBA00022741"/>
    </source>
</evidence>
<keyword evidence="10 19" id="KW-0347">Helicase</keyword>
<evidence type="ECO:0000256" key="8">
    <source>
        <dbReference type="ARBA" id="ARBA00022763"/>
    </source>
</evidence>
<dbReference type="PANTHER" id="PTHR10887">
    <property type="entry name" value="DNA2/NAM7 HELICASE FAMILY"/>
    <property type="match status" value="1"/>
</dbReference>
<evidence type="ECO:0000256" key="17">
    <source>
        <dbReference type="ARBA" id="ARBA00023268"/>
    </source>
</evidence>
<evidence type="ECO:0000313" key="24">
    <source>
        <dbReference type="EMBL" id="KAK9768425.1"/>
    </source>
</evidence>
<evidence type="ECO:0000256" key="12">
    <source>
        <dbReference type="ARBA" id="ARBA00023004"/>
    </source>
</evidence>
<evidence type="ECO:0000256" key="11">
    <source>
        <dbReference type="ARBA" id="ARBA00022840"/>
    </source>
</evidence>
<keyword evidence="17 19" id="KW-0511">Multifunctional enzyme</keyword>
<feature type="domain" description="DNA2/NAM7 helicase helicase" evidence="22">
    <location>
        <begin position="1038"/>
        <end position="1125"/>
    </location>
</feature>
<dbReference type="Pfam" id="PF08696">
    <property type="entry name" value="Dna2"/>
    <property type="match status" value="1"/>
</dbReference>
<keyword evidence="16 19" id="KW-0539">Nucleus</keyword>